<reference evidence="3 4" key="1">
    <citation type="submission" date="2020-07" db="EMBL/GenBank/DDBJ databases">
        <title>Sequencing the genomes of 1000 actinobacteria strains.</title>
        <authorList>
            <person name="Klenk H.-P."/>
        </authorList>
    </citation>
    <scope>NUCLEOTIDE SEQUENCE [LARGE SCALE GENOMIC DNA]</scope>
    <source>
        <strain evidence="3 4">DSM 15165</strain>
    </source>
</reference>
<dbReference type="Proteomes" id="UP000578352">
    <property type="component" value="Unassembled WGS sequence"/>
</dbReference>
<proteinExistence type="predicted"/>
<comment type="caution">
    <text evidence="3">The sequence shown here is derived from an EMBL/GenBank/DDBJ whole genome shotgun (WGS) entry which is preliminary data.</text>
</comment>
<sequence>MRRLPIAAAGVALALGLAGCAGGTYTTDTASRLQHGVLSVVTAAGGKDYAGALAQLAALKQQNDAALKAGTIAADRHDAIAKSIAAVEADLTQLRDAAERQALQDQIKQLQQQQQQQQQKPQDKKGKGKGGDEGGDHG</sequence>
<accession>A0A853CQA6</accession>
<evidence type="ECO:0000313" key="4">
    <source>
        <dbReference type="Proteomes" id="UP000578352"/>
    </source>
</evidence>
<evidence type="ECO:0000313" key="3">
    <source>
        <dbReference type="EMBL" id="NYJ22602.1"/>
    </source>
</evidence>
<dbReference type="PROSITE" id="PS51257">
    <property type="entry name" value="PROKAR_LIPOPROTEIN"/>
    <property type="match status" value="1"/>
</dbReference>
<feature type="chain" id="PRO_5032886766" evidence="2">
    <location>
        <begin position="24"/>
        <end position="138"/>
    </location>
</feature>
<feature type="compositionally biased region" description="Basic and acidic residues" evidence="1">
    <location>
        <begin position="121"/>
        <end position="138"/>
    </location>
</feature>
<evidence type="ECO:0000256" key="1">
    <source>
        <dbReference type="SAM" id="MobiDB-lite"/>
    </source>
</evidence>
<gene>
    <name evidence="3" type="ORF">HNR13_000889</name>
</gene>
<keyword evidence="2" id="KW-0732">Signal</keyword>
<dbReference type="RefSeq" id="WP_179604631.1">
    <property type="nucleotide sequence ID" value="NZ_BAABEH010000001.1"/>
</dbReference>
<dbReference type="AlphaFoldDB" id="A0A853CQA6"/>
<feature type="signal peptide" evidence="2">
    <location>
        <begin position="1"/>
        <end position="23"/>
    </location>
</feature>
<evidence type="ECO:0000256" key="2">
    <source>
        <dbReference type="SAM" id="SignalP"/>
    </source>
</evidence>
<dbReference type="EMBL" id="JACCFL010000001">
    <property type="protein sequence ID" value="NYJ22602.1"/>
    <property type="molecule type" value="Genomic_DNA"/>
</dbReference>
<feature type="region of interest" description="Disordered" evidence="1">
    <location>
        <begin position="102"/>
        <end position="138"/>
    </location>
</feature>
<protein>
    <submittedName>
        <fullName evidence="3">Uncharacterized protein</fullName>
    </submittedName>
</protein>
<feature type="compositionally biased region" description="Low complexity" evidence="1">
    <location>
        <begin position="104"/>
        <end position="120"/>
    </location>
</feature>
<name>A0A853CQA6_9MICO</name>
<organism evidence="3 4">
    <name type="scientific">Leifsonia shinshuensis</name>
    <dbReference type="NCBI Taxonomy" id="150026"/>
    <lineage>
        <taxon>Bacteria</taxon>
        <taxon>Bacillati</taxon>
        <taxon>Actinomycetota</taxon>
        <taxon>Actinomycetes</taxon>
        <taxon>Micrococcales</taxon>
        <taxon>Microbacteriaceae</taxon>
        <taxon>Leifsonia</taxon>
    </lineage>
</organism>